<dbReference type="AlphaFoldDB" id="A0A1E7FP03"/>
<dbReference type="KEGG" id="fcy:FRACYDRAFT_235930"/>
<feature type="compositionally biased region" description="Acidic residues" evidence="1">
    <location>
        <begin position="132"/>
        <end position="150"/>
    </location>
</feature>
<dbReference type="EMBL" id="KV784355">
    <property type="protein sequence ID" value="OEU19867.1"/>
    <property type="molecule type" value="Genomic_DNA"/>
</dbReference>
<proteinExistence type="predicted"/>
<feature type="compositionally biased region" description="Basic and acidic residues" evidence="1">
    <location>
        <begin position="213"/>
        <end position="225"/>
    </location>
</feature>
<name>A0A1E7FP03_9STRA</name>
<gene>
    <name evidence="2" type="ORF">FRACYDRAFT_235930</name>
</gene>
<protein>
    <submittedName>
        <fullName evidence="2">Uncharacterized protein</fullName>
    </submittedName>
</protein>
<reference evidence="2 3" key="1">
    <citation type="submission" date="2016-09" db="EMBL/GenBank/DDBJ databases">
        <title>Extensive genetic diversity and differential bi-allelic expression allows diatom success in the polar Southern Ocean.</title>
        <authorList>
            <consortium name="DOE Joint Genome Institute"/>
            <person name="Mock T."/>
            <person name="Otillar R.P."/>
            <person name="Strauss J."/>
            <person name="Dupont C."/>
            <person name="Frickenhaus S."/>
            <person name="Maumus F."/>
            <person name="Mcmullan M."/>
            <person name="Sanges R."/>
            <person name="Schmutz J."/>
            <person name="Toseland A."/>
            <person name="Valas R."/>
            <person name="Veluchamy A."/>
            <person name="Ward B.J."/>
            <person name="Allen A."/>
            <person name="Barry K."/>
            <person name="Falciatore A."/>
            <person name="Ferrante M."/>
            <person name="Fortunato A.E."/>
            <person name="Gloeckner G."/>
            <person name="Gruber A."/>
            <person name="Hipkin R."/>
            <person name="Janech M."/>
            <person name="Kroth P."/>
            <person name="Leese F."/>
            <person name="Lindquist E."/>
            <person name="Lyon B.R."/>
            <person name="Martin J."/>
            <person name="Mayer C."/>
            <person name="Parker M."/>
            <person name="Quesneville H."/>
            <person name="Raymond J."/>
            <person name="Uhlig C."/>
            <person name="Valentin K.U."/>
            <person name="Worden A.Z."/>
            <person name="Armbrust E.V."/>
            <person name="Bowler C."/>
            <person name="Green B."/>
            <person name="Moulton V."/>
            <person name="Van Oosterhout C."/>
            <person name="Grigoriev I."/>
        </authorList>
    </citation>
    <scope>NUCLEOTIDE SEQUENCE [LARGE SCALE GENOMIC DNA]</scope>
    <source>
        <strain evidence="2 3">CCMP1102</strain>
    </source>
</reference>
<feature type="compositionally biased region" description="Polar residues" evidence="1">
    <location>
        <begin position="226"/>
        <end position="235"/>
    </location>
</feature>
<dbReference type="InParanoid" id="A0A1E7FP03"/>
<evidence type="ECO:0000256" key="1">
    <source>
        <dbReference type="SAM" id="MobiDB-lite"/>
    </source>
</evidence>
<organism evidence="2 3">
    <name type="scientific">Fragilariopsis cylindrus CCMP1102</name>
    <dbReference type="NCBI Taxonomy" id="635003"/>
    <lineage>
        <taxon>Eukaryota</taxon>
        <taxon>Sar</taxon>
        <taxon>Stramenopiles</taxon>
        <taxon>Ochrophyta</taxon>
        <taxon>Bacillariophyta</taxon>
        <taxon>Bacillariophyceae</taxon>
        <taxon>Bacillariophycidae</taxon>
        <taxon>Bacillariales</taxon>
        <taxon>Bacillariaceae</taxon>
        <taxon>Fragilariopsis</taxon>
    </lineage>
</organism>
<feature type="compositionally biased region" description="Acidic residues" evidence="1">
    <location>
        <begin position="114"/>
        <end position="124"/>
    </location>
</feature>
<evidence type="ECO:0000313" key="2">
    <source>
        <dbReference type="EMBL" id="OEU19867.1"/>
    </source>
</evidence>
<keyword evidence="3" id="KW-1185">Reference proteome</keyword>
<feature type="region of interest" description="Disordered" evidence="1">
    <location>
        <begin position="1"/>
        <end position="26"/>
    </location>
</feature>
<evidence type="ECO:0000313" key="3">
    <source>
        <dbReference type="Proteomes" id="UP000095751"/>
    </source>
</evidence>
<feature type="region of interest" description="Disordered" evidence="1">
    <location>
        <begin position="114"/>
        <end position="154"/>
    </location>
</feature>
<sequence>MVLQKQQQKQQHIEESSSSSSSSYNSSNINNNIVAQSEYQAALAAIESTFDNFQQFQQEGQDKHCYPDLDHEMIEGIYEAAKKSLLNNVERIVRPINDNKYSDYIDQYHIVLDEEDDYDDDEEESKEKNNSDDDDHEEEEEEEEIDEEELVDTKAWKNAQELRTRIRNMSGTVQDIRERVLKSTEDGISSSFSAHLIDKPIKIVFEGDDNKEEDGHDASNNDKENSINSSSNSRDVNSKRSKDNTYSNCISSSSLQDSLEGLSRLLQDPQWTRLPNRIQSLQDTIETIQKETTEDRFVSQTELAITSQQCKGSIVDESSRKLLEGNYGEEEESNIDAMDRLALLGQMFS</sequence>
<accession>A0A1E7FP03</accession>
<dbReference type="OrthoDB" id="10543990at2759"/>
<dbReference type="Proteomes" id="UP000095751">
    <property type="component" value="Unassembled WGS sequence"/>
</dbReference>
<feature type="region of interest" description="Disordered" evidence="1">
    <location>
        <begin position="208"/>
        <end position="250"/>
    </location>
</feature>